<evidence type="ECO:0000256" key="7">
    <source>
        <dbReference type="ARBA" id="ARBA00022750"/>
    </source>
</evidence>
<feature type="domain" description="Reverse transcriptase" evidence="19">
    <location>
        <begin position="521"/>
        <end position="700"/>
    </location>
</feature>
<comment type="caution">
    <text evidence="21">The sequence shown here is derived from an EMBL/GenBank/DDBJ whole genome shotgun (WGS) entry which is preliminary data.</text>
</comment>
<dbReference type="SUPFAM" id="SSF53098">
    <property type="entry name" value="Ribonuclease H-like"/>
    <property type="match status" value="1"/>
</dbReference>
<dbReference type="SUPFAM" id="SSF50630">
    <property type="entry name" value="Acid proteases"/>
    <property type="match status" value="1"/>
</dbReference>
<name>A0A074RG68_9AGAM</name>
<protein>
    <recommendedName>
        <fullName evidence="1">RNA-directed DNA polymerase</fullName>
        <ecNumber evidence="1">2.7.7.49</ecNumber>
    </recommendedName>
</protein>
<dbReference type="InterPro" id="IPR041373">
    <property type="entry name" value="RT_RNaseH"/>
</dbReference>
<dbReference type="OrthoDB" id="2630497at2759"/>
<dbReference type="InterPro" id="IPR036397">
    <property type="entry name" value="RNaseH_sf"/>
</dbReference>
<dbReference type="Pfam" id="PF03732">
    <property type="entry name" value="Retrotrans_gag"/>
    <property type="match status" value="1"/>
</dbReference>
<dbReference type="Gene3D" id="3.10.10.10">
    <property type="entry name" value="HIV Type 1 Reverse Transcriptase, subunit A, domain 1"/>
    <property type="match status" value="1"/>
</dbReference>
<dbReference type="InterPro" id="IPR005162">
    <property type="entry name" value="Retrotrans_gag_dom"/>
</dbReference>
<keyword evidence="10" id="KW-0460">Magnesium</keyword>
<dbReference type="HOGENOM" id="CLU_000384_38_3_1"/>
<keyword evidence="12" id="KW-0229">DNA integration</keyword>
<evidence type="ECO:0000256" key="12">
    <source>
        <dbReference type="ARBA" id="ARBA00022908"/>
    </source>
</evidence>
<dbReference type="Pfam" id="PF00385">
    <property type="entry name" value="Chromo"/>
    <property type="match status" value="1"/>
</dbReference>
<keyword evidence="6" id="KW-0479">Metal-binding</keyword>
<dbReference type="SUPFAM" id="SSF56672">
    <property type="entry name" value="DNA/RNA polymerases"/>
    <property type="match status" value="1"/>
</dbReference>
<dbReference type="Pfam" id="PF00078">
    <property type="entry name" value="RVT_1"/>
    <property type="match status" value="1"/>
</dbReference>
<keyword evidence="7" id="KW-0064">Aspartyl protease</keyword>
<dbReference type="GO" id="GO:0004519">
    <property type="term" value="F:endonuclease activity"/>
    <property type="evidence" value="ECO:0007669"/>
    <property type="project" value="UniProtKB-KW"/>
</dbReference>
<keyword evidence="13" id="KW-0695">RNA-directed DNA polymerase</keyword>
<evidence type="ECO:0000256" key="13">
    <source>
        <dbReference type="ARBA" id="ARBA00022918"/>
    </source>
</evidence>
<dbReference type="FunFam" id="3.30.70.270:FF:000020">
    <property type="entry name" value="Transposon Tf2-6 polyprotein-like Protein"/>
    <property type="match status" value="1"/>
</dbReference>
<evidence type="ECO:0000259" key="18">
    <source>
        <dbReference type="PROSITE" id="PS50013"/>
    </source>
</evidence>
<dbReference type="GO" id="GO:0046872">
    <property type="term" value="F:metal ion binding"/>
    <property type="evidence" value="ECO:0007669"/>
    <property type="project" value="UniProtKB-KW"/>
</dbReference>
<evidence type="ECO:0000256" key="11">
    <source>
        <dbReference type="ARBA" id="ARBA00022884"/>
    </source>
</evidence>
<dbReference type="EMBL" id="AZST01001545">
    <property type="protein sequence ID" value="KEP45729.1"/>
    <property type="molecule type" value="Genomic_DNA"/>
</dbReference>
<dbReference type="CDD" id="cd00024">
    <property type="entry name" value="CD_CSD"/>
    <property type="match status" value="1"/>
</dbReference>
<keyword evidence="3" id="KW-0808">Transferase</keyword>
<evidence type="ECO:0000256" key="4">
    <source>
        <dbReference type="ARBA" id="ARBA00022695"/>
    </source>
</evidence>
<dbReference type="Pfam" id="PF13975">
    <property type="entry name" value="gag-asp_proteas"/>
    <property type="match status" value="1"/>
</dbReference>
<feature type="region of interest" description="Disordered" evidence="17">
    <location>
        <begin position="1"/>
        <end position="113"/>
    </location>
</feature>
<keyword evidence="11" id="KW-0694">RNA-binding</keyword>
<dbReference type="GO" id="GO:0003723">
    <property type="term" value="F:RNA binding"/>
    <property type="evidence" value="ECO:0007669"/>
    <property type="project" value="UniProtKB-KW"/>
</dbReference>
<evidence type="ECO:0000256" key="2">
    <source>
        <dbReference type="ARBA" id="ARBA00022670"/>
    </source>
</evidence>
<dbReference type="Pfam" id="PF24626">
    <property type="entry name" value="SH3_Tf2-1"/>
    <property type="match status" value="1"/>
</dbReference>
<evidence type="ECO:0000256" key="6">
    <source>
        <dbReference type="ARBA" id="ARBA00022723"/>
    </source>
</evidence>
<feature type="region of interest" description="Disordered" evidence="17">
    <location>
        <begin position="1416"/>
        <end position="1437"/>
    </location>
</feature>
<evidence type="ECO:0000256" key="1">
    <source>
        <dbReference type="ARBA" id="ARBA00012493"/>
    </source>
</evidence>
<keyword evidence="9" id="KW-0378">Hydrolase</keyword>
<dbReference type="FunFam" id="3.10.20.370:FF:000001">
    <property type="entry name" value="Retrovirus-related Pol polyprotein from transposon 17.6-like protein"/>
    <property type="match status" value="1"/>
</dbReference>
<evidence type="ECO:0000256" key="14">
    <source>
        <dbReference type="ARBA" id="ARBA00022932"/>
    </source>
</evidence>
<reference evidence="21 22" key="1">
    <citation type="submission" date="2013-12" db="EMBL/GenBank/DDBJ databases">
        <authorList>
            <person name="Cubeta M."/>
            <person name="Pakala S."/>
            <person name="Fedorova N."/>
            <person name="Thomas E."/>
            <person name="Dean R."/>
            <person name="Jabaji S."/>
            <person name="Neate S."/>
            <person name="Toda T."/>
            <person name="Tavantzis S."/>
            <person name="Vilgalys R."/>
            <person name="Bharathan N."/>
            <person name="Pakala S."/>
            <person name="Losada L.S."/>
            <person name="Zafar N."/>
            <person name="Nierman W."/>
        </authorList>
    </citation>
    <scope>NUCLEOTIDE SEQUENCE [LARGE SCALE GENOMIC DNA]</scope>
    <source>
        <strain evidence="21 22">123E</strain>
    </source>
</reference>
<feature type="compositionally biased region" description="Basic and acidic residues" evidence="17">
    <location>
        <begin position="51"/>
        <end position="62"/>
    </location>
</feature>
<dbReference type="GO" id="GO:0005634">
    <property type="term" value="C:nucleus"/>
    <property type="evidence" value="ECO:0007669"/>
    <property type="project" value="UniProtKB-ARBA"/>
</dbReference>
<dbReference type="InterPro" id="IPR043128">
    <property type="entry name" value="Rev_trsase/Diguanyl_cyclase"/>
</dbReference>
<keyword evidence="14" id="KW-0239">DNA-directed DNA polymerase</keyword>
<evidence type="ECO:0000256" key="16">
    <source>
        <dbReference type="ARBA" id="ARBA00023172"/>
    </source>
</evidence>
<gene>
    <name evidence="21" type="ORF">V565_246440</name>
</gene>
<dbReference type="InterPro" id="IPR043502">
    <property type="entry name" value="DNA/RNA_pol_sf"/>
</dbReference>
<dbReference type="GO" id="GO:0003677">
    <property type="term" value="F:DNA binding"/>
    <property type="evidence" value="ECO:0007669"/>
    <property type="project" value="UniProtKB-KW"/>
</dbReference>
<evidence type="ECO:0000256" key="3">
    <source>
        <dbReference type="ARBA" id="ARBA00022679"/>
    </source>
</evidence>
<feature type="domain" description="Integrase catalytic" evidence="20">
    <location>
        <begin position="1072"/>
        <end position="1240"/>
    </location>
</feature>
<dbReference type="GO" id="GO:0015074">
    <property type="term" value="P:DNA integration"/>
    <property type="evidence" value="ECO:0007669"/>
    <property type="project" value="UniProtKB-KW"/>
</dbReference>
<dbReference type="InterPro" id="IPR016197">
    <property type="entry name" value="Chromo-like_dom_sf"/>
</dbReference>
<evidence type="ECO:0000256" key="17">
    <source>
        <dbReference type="SAM" id="MobiDB-lite"/>
    </source>
</evidence>
<dbReference type="Gene3D" id="2.40.50.40">
    <property type="match status" value="1"/>
</dbReference>
<dbReference type="InterPro" id="IPR001969">
    <property type="entry name" value="Aspartic_peptidase_AS"/>
</dbReference>
<dbReference type="Gene3D" id="1.10.340.70">
    <property type="match status" value="1"/>
</dbReference>
<keyword evidence="8" id="KW-0255">Endonuclease</keyword>
<dbReference type="SUPFAM" id="SSF54160">
    <property type="entry name" value="Chromo domain-like"/>
    <property type="match status" value="1"/>
</dbReference>
<dbReference type="InterPro" id="IPR021109">
    <property type="entry name" value="Peptidase_aspartic_dom_sf"/>
</dbReference>
<dbReference type="Gene3D" id="3.30.70.270">
    <property type="match status" value="2"/>
</dbReference>
<dbReference type="InterPro" id="IPR041588">
    <property type="entry name" value="Integrase_H2C2"/>
</dbReference>
<keyword evidence="15" id="KW-0238">DNA-binding</keyword>
<dbReference type="Gene3D" id="3.10.20.370">
    <property type="match status" value="1"/>
</dbReference>
<evidence type="ECO:0000256" key="9">
    <source>
        <dbReference type="ARBA" id="ARBA00022801"/>
    </source>
</evidence>
<evidence type="ECO:0000256" key="8">
    <source>
        <dbReference type="ARBA" id="ARBA00022759"/>
    </source>
</evidence>
<dbReference type="CDD" id="cd01647">
    <property type="entry name" value="RT_LTR"/>
    <property type="match status" value="1"/>
</dbReference>
<feature type="domain" description="Chromo" evidence="18">
    <location>
        <begin position="1368"/>
        <end position="1427"/>
    </location>
</feature>
<dbReference type="Proteomes" id="UP000027456">
    <property type="component" value="Unassembled WGS sequence"/>
</dbReference>
<dbReference type="GO" id="GO:0003964">
    <property type="term" value="F:RNA-directed DNA polymerase activity"/>
    <property type="evidence" value="ECO:0007669"/>
    <property type="project" value="UniProtKB-KW"/>
</dbReference>
<keyword evidence="4" id="KW-0548">Nucleotidyltransferase</keyword>
<evidence type="ECO:0000259" key="19">
    <source>
        <dbReference type="PROSITE" id="PS50878"/>
    </source>
</evidence>
<dbReference type="CDD" id="cd00303">
    <property type="entry name" value="retropepsin_like"/>
    <property type="match status" value="1"/>
</dbReference>
<evidence type="ECO:0000259" key="20">
    <source>
        <dbReference type="PROSITE" id="PS50994"/>
    </source>
</evidence>
<feature type="region of interest" description="Disordered" evidence="17">
    <location>
        <begin position="277"/>
        <end position="328"/>
    </location>
</feature>
<dbReference type="PROSITE" id="PS50878">
    <property type="entry name" value="RT_POL"/>
    <property type="match status" value="1"/>
</dbReference>
<organism evidence="21 22">
    <name type="scientific">Rhizoctonia solani 123E</name>
    <dbReference type="NCBI Taxonomy" id="1423351"/>
    <lineage>
        <taxon>Eukaryota</taxon>
        <taxon>Fungi</taxon>
        <taxon>Dikarya</taxon>
        <taxon>Basidiomycota</taxon>
        <taxon>Agaricomycotina</taxon>
        <taxon>Agaricomycetes</taxon>
        <taxon>Cantharellales</taxon>
        <taxon>Ceratobasidiaceae</taxon>
        <taxon>Rhizoctonia</taxon>
    </lineage>
</organism>
<evidence type="ECO:0000313" key="21">
    <source>
        <dbReference type="EMBL" id="KEP45729.1"/>
    </source>
</evidence>
<dbReference type="Pfam" id="PF17917">
    <property type="entry name" value="RT_RNaseH"/>
    <property type="match status" value="1"/>
</dbReference>
<dbReference type="PROSITE" id="PS00141">
    <property type="entry name" value="ASP_PROTEASE"/>
    <property type="match status" value="1"/>
</dbReference>
<evidence type="ECO:0000256" key="10">
    <source>
        <dbReference type="ARBA" id="ARBA00022842"/>
    </source>
</evidence>
<keyword evidence="16" id="KW-0233">DNA recombination</keyword>
<sequence>MAQVEASAGKAKERETEIVPPPSGGPSEPWRWRSDIPPPSESAESENEEPENPKTPEDRKPPVEPQSPPKRARTVTTAPAREPESSVPASSPTTARKPKIGSEPESFDGKKGGTEAKNWLRKAIAYTKANSTRFDGDGDIVFFLCNKLMGNAQAWAAPIVEAYLDDDYTNQQAFDITTFEEHFIKAFGDPDAVRAAERRIQALHQGTSKASEYTTAFETLRYELANWGNAPLMAIYRQGLRDEIKNVLAQQIPRNQPNTLSELQDFAIQMDNQLRENEEARKRSHGGGSSQKKPEATSSSRTRSGAIPKEGDENFVPPEEIERRKREDTQVKAEKFKVLIDSGATANFIHSRLVQKLNLPTTPTSAPISVTTVDGSALKTGKIYTKVNLRILLNGKWINGNFLVTNLGKRKMILGTPFLRKYNPTLDWNRNSLIWKQDESGINAESWPASIAMNAEAKELPPQYNEFSKVFGDDFYSVLPPHREYDIAIDLEEGKEPPFGPIYSMTPVESTELKNYLDEHLAKGSIRHSKSPAGAPVMFVKKSDGSLRLCVDYRKLNAITVKNRYPLPLQQDLVEKLQGAKIYTKLDLRWGYNNVRIREGDEWKTAFRTKYGHFEYLVMPFGLTNAPAAFQHFMNDLLRDLIDVSVIVYLDDILIYSKNPEEHENHVCEVLKRLRDANLYCKLSKCFFHVTTVPYLGMVITPDGISMETAKVQAVQEWPRPQTIKQIQSFLGFANFYRRFIQDYSSIARPLHDLVNSKEFKWDDKAELAFHTIKNRMSTGPVLAHPDPEQPYLIETDASGVAMGAVLSQKQKDGRYHPIAYMSKSFQGAEKNYDTHDKELMAIIAALKEWRIYLEGCKHRITILTDHRNLEYWKSARTFNRRHNRWHQELAPFDFAIAHRPGKLSEKPDALSRRSDHGETPKDTLVMLPEDHFVELNAIEPEWSLELEIKEEQGKDPSLDAVIQFLSNQPEEAPKTIREKFKRYTWIDETLFFDDRIIVPDSDDLKRRVCLQEHDHPSAGHPGRERTRERVARRFYWPGMTQWVHDYVDSCDLCQRNKPAHGRRVPAQPLPVPDKPWEWVEYDLIAKLPESEGFDSILTFTDRLTKMVHYIPCKEATDAEGMAELFLRHVWKLHGTPRITTSDRGTQFNSDFMKALYQKLDIEPRFSTAYHPQTDGQSEYANKMGEQFLRFYVDHRQTDWVKWLPLAEFSFNAAKNRQTGFSAFELNYGFTPEISARLSSSPVPAADQMASHIHEKLEEAKASLRMAREKTQDEVEDPEFEVGDKVWLNAKHIATDRPTKKLDWKRLGPYKITKQVSKVAYRLDLPKSMKIHNVFHASLLSKFIPNSIIGRDFEEPPPIITEEGEEEFEVEEIVDSRYFRNQLQYFVKWKGYPPSENKWEPWFNVENSPELIDEFHQKHPQAASKVNKPRRRLQRRS</sequence>
<dbReference type="InterPro" id="IPR023780">
    <property type="entry name" value="Chromo_domain"/>
</dbReference>
<dbReference type="PANTHER" id="PTHR37984:SF5">
    <property type="entry name" value="PROTEIN NYNRIN-LIKE"/>
    <property type="match status" value="1"/>
</dbReference>
<keyword evidence="2" id="KW-0645">Protease</keyword>
<dbReference type="GO" id="GO:0003887">
    <property type="term" value="F:DNA-directed DNA polymerase activity"/>
    <property type="evidence" value="ECO:0007669"/>
    <property type="project" value="UniProtKB-KW"/>
</dbReference>
<evidence type="ECO:0000256" key="5">
    <source>
        <dbReference type="ARBA" id="ARBA00022722"/>
    </source>
</evidence>
<dbReference type="InterPro" id="IPR001584">
    <property type="entry name" value="Integrase_cat-core"/>
</dbReference>
<evidence type="ECO:0000256" key="15">
    <source>
        <dbReference type="ARBA" id="ARBA00023125"/>
    </source>
</evidence>
<dbReference type="CDD" id="cd09274">
    <property type="entry name" value="RNase_HI_RT_Ty3"/>
    <property type="match status" value="1"/>
</dbReference>
<dbReference type="STRING" id="1423351.A0A074RG68"/>
<dbReference type="GO" id="GO:0006508">
    <property type="term" value="P:proteolysis"/>
    <property type="evidence" value="ECO:0007669"/>
    <property type="project" value="UniProtKB-KW"/>
</dbReference>
<dbReference type="GO" id="GO:0004190">
    <property type="term" value="F:aspartic-type endopeptidase activity"/>
    <property type="evidence" value="ECO:0007669"/>
    <property type="project" value="UniProtKB-KW"/>
</dbReference>
<dbReference type="EC" id="2.7.7.49" evidence="1"/>
<dbReference type="InterPro" id="IPR012337">
    <property type="entry name" value="RNaseH-like_sf"/>
</dbReference>
<dbReference type="SMART" id="SM00298">
    <property type="entry name" value="CHROMO"/>
    <property type="match status" value="1"/>
</dbReference>
<dbReference type="InterPro" id="IPR050951">
    <property type="entry name" value="Retrovirus_Pol_polyprotein"/>
</dbReference>
<dbReference type="FunFam" id="1.10.340.70:FF:000001">
    <property type="entry name" value="Retrovirus-related Pol polyprotein from transposon gypsy-like Protein"/>
    <property type="match status" value="1"/>
</dbReference>
<dbReference type="Pfam" id="PF17921">
    <property type="entry name" value="Integrase_H2C2"/>
    <property type="match status" value="1"/>
</dbReference>
<keyword evidence="5" id="KW-0540">Nuclease</keyword>
<dbReference type="InterPro" id="IPR056924">
    <property type="entry name" value="SH3_Tf2-1"/>
</dbReference>
<keyword evidence="22" id="KW-1185">Reference proteome</keyword>
<dbReference type="InterPro" id="IPR000953">
    <property type="entry name" value="Chromo/chromo_shadow_dom"/>
</dbReference>
<dbReference type="PROSITE" id="PS50994">
    <property type="entry name" value="INTEGRASE"/>
    <property type="match status" value="1"/>
</dbReference>
<dbReference type="PROSITE" id="PS50013">
    <property type="entry name" value="CHROMO_2"/>
    <property type="match status" value="1"/>
</dbReference>
<accession>A0A074RG68</accession>
<evidence type="ECO:0000313" key="22">
    <source>
        <dbReference type="Proteomes" id="UP000027456"/>
    </source>
</evidence>
<dbReference type="PANTHER" id="PTHR37984">
    <property type="entry name" value="PROTEIN CBG26694"/>
    <property type="match status" value="1"/>
</dbReference>
<dbReference type="GO" id="GO:0006310">
    <property type="term" value="P:DNA recombination"/>
    <property type="evidence" value="ECO:0007669"/>
    <property type="project" value="UniProtKB-KW"/>
</dbReference>
<dbReference type="Gene3D" id="2.40.70.10">
    <property type="entry name" value="Acid Proteases"/>
    <property type="match status" value="1"/>
</dbReference>
<dbReference type="Gene3D" id="3.30.420.10">
    <property type="entry name" value="Ribonuclease H-like superfamily/Ribonuclease H"/>
    <property type="match status" value="1"/>
</dbReference>
<dbReference type="GO" id="GO:0006338">
    <property type="term" value="P:chromatin remodeling"/>
    <property type="evidence" value="ECO:0007669"/>
    <property type="project" value="UniProtKB-ARBA"/>
</dbReference>
<feature type="compositionally biased region" description="Basic residues" evidence="17">
    <location>
        <begin position="1427"/>
        <end position="1437"/>
    </location>
</feature>
<proteinExistence type="predicted"/>
<dbReference type="InterPro" id="IPR000477">
    <property type="entry name" value="RT_dom"/>
</dbReference>